<evidence type="ECO:0000256" key="5">
    <source>
        <dbReference type="ARBA" id="ARBA00022737"/>
    </source>
</evidence>
<dbReference type="InterPro" id="IPR036855">
    <property type="entry name" value="Znf_CCCH_sf"/>
</dbReference>
<protein>
    <recommendedName>
        <fullName evidence="11">mRNA 3'-end-processing protein</fullName>
    </recommendedName>
</protein>
<evidence type="ECO:0000256" key="7">
    <source>
        <dbReference type="ARBA" id="ARBA00022833"/>
    </source>
</evidence>
<dbReference type="Gene3D" id="4.10.1000.10">
    <property type="entry name" value="Zinc finger, CCCH-type"/>
    <property type="match status" value="3"/>
</dbReference>
<feature type="domain" description="C3H1-type" evidence="12">
    <location>
        <begin position="156"/>
        <end position="183"/>
    </location>
</feature>
<feature type="zinc finger region" description="C3H1-type" evidence="10">
    <location>
        <begin position="63"/>
        <end position="90"/>
    </location>
</feature>
<feature type="domain" description="C3H1-type" evidence="12">
    <location>
        <begin position="63"/>
        <end position="90"/>
    </location>
</feature>
<feature type="zinc finger region" description="C3H1-type" evidence="10">
    <location>
        <begin position="156"/>
        <end position="183"/>
    </location>
</feature>
<evidence type="ECO:0000256" key="1">
    <source>
        <dbReference type="ARBA" id="ARBA00004123"/>
    </source>
</evidence>
<feature type="domain" description="C3H1-type" evidence="12">
    <location>
        <begin position="99"/>
        <end position="126"/>
    </location>
</feature>
<keyword evidence="5 11" id="KW-0677">Repeat</keyword>
<dbReference type="AlphaFoldDB" id="A0A2G5B7M2"/>
<dbReference type="OrthoDB" id="1914176at2759"/>
<keyword evidence="4 10" id="KW-0479">Metal-binding</keyword>
<feature type="zinc finger region" description="C3H1-type" evidence="10">
    <location>
        <begin position="185"/>
        <end position="207"/>
    </location>
</feature>
<dbReference type="Proteomes" id="UP000242474">
    <property type="component" value="Unassembled WGS sequence"/>
</dbReference>
<dbReference type="Pfam" id="PF00642">
    <property type="entry name" value="zf-CCCH"/>
    <property type="match status" value="2"/>
</dbReference>
<keyword evidence="14" id="KW-1185">Reference proteome</keyword>
<feature type="zinc finger region" description="C3H1-type" evidence="10">
    <location>
        <begin position="99"/>
        <end position="126"/>
    </location>
</feature>
<dbReference type="STRING" id="763665.A0A2G5B7M2"/>
<feature type="zinc finger region" description="C3H1-type" evidence="10">
    <location>
        <begin position="127"/>
        <end position="155"/>
    </location>
</feature>
<sequence>MENVTRRADGVTGGGPTKPRFSVLDTRSLAEELVPDFEAFVKNELKLNVDHTPLSQRPQSLNDGKTGVCNYFLKGHCWKGNNCIYRHLTREQSEKIQSDNRTVVCKHWLRGRCKKDDNCEFLHEYDLEKMPKCQFFAKDGVCNNGDECDYRHVDPEQRVKECPWYARGFCKHGAKCRSKHVRKLICPLFQFGFCPDGPNCRKEHPRFDLPKMHSDVNPTAFVAGPQVPQGFMQSQMQQ</sequence>
<dbReference type="PANTHER" id="PTHR23102">
    <property type="entry name" value="CLEAVAGE AND POLYADENYLATION SPECIFICITY FACTOR SUBUNIT 4-RELATED"/>
    <property type="match status" value="1"/>
</dbReference>
<dbReference type="EMBL" id="KZ303511">
    <property type="protein sequence ID" value="PIA14982.1"/>
    <property type="molecule type" value="Genomic_DNA"/>
</dbReference>
<comment type="subcellular location">
    <subcellularLocation>
        <location evidence="1 11">Nucleus</location>
    </subcellularLocation>
</comment>
<gene>
    <name evidence="13" type="ORF">COEREDRAFT_82396</name>
</gene>
<dbReference type="InterPro" id="IPR045348">
    <property type="entry name" value="CPSF4/Yth1"/>
</dbReference>
<dbReference type="PANTHER" id="PTHR23102:SF24">
    <property type="entry name" value="CLEAVAGE AND POLYADENYLATION SPECIFICITY FACTOR SUBUNIT 4"/>
    <property type="match status" value="1"/>
</dbReference>
<dbReference type="GO" id="GO:0003723">
    <property type="term" value="F:RNA binding"/>
    <property type="evidence" value="ECO:0007669"/>
    <property type="project" value="UniProtKB-UniRule"/>
</dbReference>
<evidence type="ECO:0000256" key="2">
    <source>
        <dbReference type="ARBA" id="ARBA00008907"/>
    </source>
</evidence>
<accession>A0A2G5B7M2</accession>
<comment type="function">
    <text evidence="11">Component of the cleavage factor I (CF I) involved in pre-mRNA 3'-end processing.</text>
</comment>
<evidence type="ECO:0000256" key="10">
    <source>
        <dbReference type="PROSITE-ProRule" id="PRU00723"/>
    </source>
</evidence>
<feature type="domain" description="C3H1-type" evidence="12">
    <location>
        <begin position="185"/>
        <end position="207"/>
    </location>
</feature>
<keyword evidence="9 11" id="KW-0539">Nucleus</keyword>
<dbReference type="GO" id="GO:0008270">
    <property type="term" value="F:zinc ion binding"/>
    <property type="evidence" value="ECO:0007669"/>
    <property type="project" value="UniProtKB-KW"/>
</dbReference>
<dbReference type="SMART" id="SM00356">
    <property type="entry name" value="ZnF_C3H1"/>
    <property type="match status" value="5"/>
</dbReference>
<dbReference type="InterPro" id="IPR000571">
    <property type="entry name" value="Znf_CCCH"/>
</dbReference>
<comment type="similarity">
    <text evidence="2 11">Belongs to the CPSF4/YTH1 family.</text>
</comment>
<evidence type="ECO:0000313" key="14">
    <source>
        <dbReference type="Proteomes" id="UP000242474"/>
    </source>
</evidence>
<keyword evidence="7 10" id="KW-0862">Zinc</keyword>
<evidence type="ECO:0000313" key="13">
    <source>
        <dbReference type="EMBL" id="PIA14982.1"/>
    </source>
</evidence>
<evidence type="ECO:0000259" key="12">
    <source>
        <dbReference type="PROSITE" id="PS50103"/>
    </source>
</evidence>
<dbReference type="GO" id="GO:0005634">
    <property type="term" value="C:nucleus"/>
    <property type="evidence" value="ECO:0007669"/>
    <property type="project" value="UniProtKB-SubCell"/>
</dbReference>
<reference evidence="13 14" key="1">
    <citation type="journal article" date="2015" name="Genome Biol. Evol.">
        <title>Phylogenomic analyses indicate that early fungi evolved digesting cell walls of algal ancestors of land plants.</title>
        <authorList>
            <person name="Chang Y."/>
            <person name="Wang S."/>
            <person name="Sekimoto S."/>
            <person name="Aerts A.L."/>
            <person name="Choi C."/>
            <person name="Clum A."/>
            <person name="LaButti K.M."/>
            <person name="Lindquist E.A."/>
            <person name="Yee Ngan C."/>
            <person name="Ohm R.A."/>
            <person name="Salamov A.A."/>
            <person name="Grigoriev I.V."/>
            <person name="Spatafora J.W."/>
            <person name="Berbee M.L."/>
        </authorList>
    </citation>
    <scope>NUCLEOTIDE SEQUENCE [LARGE SCALE GENOMIC DNA]</scope>
    <source>
        <strain evidence="13 14">NRRL 1564</strain>
    </source>
</reference>
<evidence type="ECO:0000256" key="9">
    <source>
        <dbReference type="ARBA" id="ARBA00023242"/>
    </source>
</evidence>
<evidence type="ECO:0000256" key="8">
    <source>
        <dbReference type="ARBA" id="ARBA00022884"/>
    </source>
</evidence>
<evidence type="ECO:0000256" key="6">
    <source>
        <dbReference type="ARBA" id="ARBA00022771"/>
    </source>
</evidence>
<keyword evidence="6 10" id="KW-0863">Zinc-finger</keyword>
<keyword evidence="3 11" id="KW-0507">mRNA processing</keyword>
<dbReference type="PROSITE" id="PS50103">
    <property type="entry name" value="ZF_C3H1"/>
    <property type="match status" value="5"/>
</dbReference>
<name>A0A2G5B7M2_COERN</name>
<keyword evidence="8 11" id="KW-0694">RNA-binding</keyword>
<proteinExistence type="inferred from homology"/>
<evidence type="ECO:0000256" key="3">
    <source>
        <dbReference type="ARBA" id="ARBA00022664"/>
    </source>
</evidence>
<feature type="domain" description="C3H1-type" evidence="12">
    <location>
        <begin position="127"/>
        <end position="155"/>
    </location>
</feature>
<dbReference type="GO" id="GO:0031124">
    <property type="term" value="P:mRNA 3'-end processing"/>
    <property type="evidence" value="ECO:0007669"/>
    <property type="project" value="UniProtKB-UniRule"/>
</dbReference>
<dbReference type="SUPFAM" id="SSF90229">
    <property type="entry name" value="CCCH zinc finger"/>
    <property type="match status" value="3"/>
</dbReference>
<organism evidence="13 14">
    <name type="scientific">Coemansia reversa (strain ATCC 12441 / NRRL 1564)</name>
    <dbReference type="NCBI Taxonomy" id="763665"/>
    <lineage>
        <taxon>Eukaryota</taxon>
        <taxon>Fungi</taxon>
        <taxon>Fungi incertae sedis</taxon>
        <taxon>Zoopagomycota</taxon>
        <taxon>Kickxellomycotina</taxon>
        <taxon>Kickxellomycetes</taxon>
        <taxon>Kickxellales</taxon>
        <taxon>Kickxellaceae</taxon>
        <taxon>Coemansia</taxon>
    </lineage>
</organism>
<dbReference type="FunFam" id="4.10.1000.10:FF:000012">
    <property type="entry name" value="cleavage and polyadenylation specificity factor subunit 4"/>
    <property type="match status" value="1"/>
</dbReference>
<evidence type="ECO:0000256" key="11">
    <source>
        <dbReference type="RuleBase" id="RU369008"/>
    </source>
</evidence>
<evidence type="ECO:0000256" key="4">
    <source>
        <dbReference type="ARBA" id="ARBA00022723"/>
    </source>
</evidence>